<dbReference type="EMBL" id="OZ034836">
    <property type="protein sequence ID" value="CAL1678129.1"/>
    <property type="molecule type" value="Genomic_DNA"/>
</dbReference>
<reference evidence="2" key="1">
    <citation type="submission" date="2024-04" db="EMBL/GenBank/DDBJ databases">
        <authorList>
            <consortium name="Molecular Ecology Group"/>
        </authorList>
    </citation>
    <scope>NUCLEOTIDE SEQUENCE</scope>
</reference>
<evidence type="ECO:0000256" key="1">
    <source>
        <dbReference type="SAM" id="MobiDB-lite"/>
    </source>
</evidence>
<dbReference type="AlphaFoldDB" id="A0AAV2NDM5"/>
<accession>A0AAV2NDM5</accession>
<keyword evidence="3" id="KW-1185">Reference proteome</keyword>
<evidence type="ECO:0000313" key="2">
    <source>
        <dbReference type="EMBL" id="CAL1678129.1"/>
    </source>
</evidence>
<proteinExistence type="predicted"/>
<feature type="compositionally biased region" description="Basic and acidic residues" evidence="1">
    <location>
        <begin position="86"/>
        <end position="96"/>
    </location>
</feature>
<protein>
    <submittedName>
        <fullName evidence="2">Uncharacterized protein</fullName>
    </submittedName>
</protein>
<feature type="region of interest" description="Disordered" evidence="1">
    <location>
        <begin position="1"/>
        <end position="105"/>
    </location>
</feature>
<organism evidence="2 3">
    <name type="scientific">Lasius platythorax</name>
    <dbReference type="NCBI Taxonomy" id="488582"/>
    <lineage>
        <taxon>Eukaryota</taxon>
        <taxon>Metazoa</taxon>
        <taxon>Ecdysozoa</taxon>
        <taxon>Arthropoda</taxon>
        <taxon>Hexapoda</taxon>
        <taxon>Insecta</taxon>
        <taxon>Pterygota</taxon>
        <taxon>Neoptera</taxon>
        <taxon>Endopterygota</taxon>
        <taxon>Hymenoptera</taxon>
        <taxon>Apocrita</taxon>
        <taxon>Aculeata</taxon>
        <taxon>Formicoidea</taxon>
        <taxon>Formicidae</taxon>
        <taxon>Formicinae</taxon>
        <taxon>Lasius</taxon>
        <taxon>Lasius</taxon>
    </lineage>
</organism>
<feature type="compositionally biased region" description="Basic residues" evidence="1">
    <location>
        <begin position="75"/>
        <end position="85"/>
    </location>
</feature>
<gene>
    <name evidence="2" type="ORF">LPLAT_LOCUS4019</name>
</gene>
<evidence type="ECO:0000313" key="3">
    <source>
        <dbReference type="Proteomes" id="UP001497644"/>
    </source>
</evidence>
<name>A0AAV2NDM5_9HYME</name>
<feature type="compositionally biased region" description="Polar residues" evidence="1">
    <location>
        <begin position="14"/>
        <end position="31"/>
    </location>
</feature>
<sequence>MIQTTDVRGCTKAHFSSPTMPLSTHPASGSGSDFYANARGGEEQRRAMIPRNLKSQSSVNGGARTKRVGPDATRKGRKTVIVRGRRAGERNRRNDTSSHPPARAN</sequence>
<dbReference type="Proteomes" id="UP001497644">
    <property type="component" value="Chromosome 13"/>
</dbReference>